<name>L8E8F7_HUMAN</name>
<proteinExistence type="predicted"/>
<accession>L8E8F7</accession>
<organism evidence="1">
    <name type="scientific">Homo sapiens</name>
    <name type="common">Human</name>
    <dbReference type="NCBI Taxonomy" id="9606"/>
    <lineage>
        <taxon>Eukaryota</taxon>
        <taxon>Metazoa</taxon>
        <taxon>Chordata</taxon>
        <taxon>Craniata</taxon>
        <taxon>Vertebrata</taxon>
        <taxon>Euteleostomi</taxon>
        <taxon>Mammalia</taxon>
        <taxon>Eutheria</taxon>
        <taxon>Euarchontoglires</taxon>
        <taxon>Primates</taxon>
        <taxon>Haplorrhini</taxon>
        <taxon>Catarrhini</taxon>
        <taxon>Hominidae</taxon>
        <taxon>Homo</taxon>
    </lineage>
</organism>
<dbReference type="ChiTaRS" id="SLC6A19">
    <property type="organism name" value="human"/>
</dbReference>
<protein>
    <submittedName>
        <fullName evidence="1">Alternative protein SLC6A19</fullName>
    </submittedName>
</protein>
<dbReference type="OrthoDB" id="6581954at2759"/>
<gene>
    <name evidence="1" type="primary">SLC6A19</name>
</gene>
<evidence type="ECO:0000313" key="1">
    <source>
        <dbReference type="EMBL" id="CCQ43011.1"/>
    </source>
</evidence>
<dbReference type="EMBL" id="HF583514">
    <property type="protein sequence ID" value="CCQ43011.1"/>
    <property type="molecule type" value="Genomic_DNA"/>
</dbReference>
<reference evidence="1" key="1">
    <citation type="journal article" date="2013" name="PLoS ONE">
        <title>Direct detection of alternative open reading frames translation products in human significantly expands the proteome.</title>
        <authorList>
            <person name="Vanderperre B."/>
            <person name="Lucier J.-F."/>
            <person name="Motard J."/>
            <person name="Tremblay G."/>
            <person name="Vanderperre S."/>
            <person name="Wisztorski M."/>
            <person name="Salzet M."/>
            <person name="Boisvert F.-M."/>
            <person name="Roucou X."/>
        </authorList>
    </citation>
    <scope>NUCLEOTIDE SEQUENCE</scope>
</reference>
<dbReference type="AlphaFoldDB" id="L8E8F7"/>
<sequence length="92" mass="10581">MLVCECVYCTRMCHVCRYVSCVHVHAWALCECARVCTHIHVCGCVYCMCMCHVCRCVMLCVCMYMYGHCVSVQVCMHIHVCDICCPCVCMYI</sequence>